<dbReference type="Gene3D" id="1.10.510.10">
    <property type="entry name" value="Transferase(Phosphotransferase) domain 1"/>
    <property type="match status" value="1"/>
</dbReference>
<keyword evidence="7" id="KW-1185">Reference proteome</keyword>
<dbReference type="GO" id="GO:0004672">
    <property type="term" value="F:protein kinase activity"/>
    <property type="evidence" value="ECO:0007669"/>
    <property type="project" value="InterPro"/>
</dbReference>
<evidence type="ECO:0000313" key="4">
    <source>
        <dbReference type="EMBL" id="CAF1298989.1"/>
    </source>
</evidence>
<keyword evidence="1" id="KW-0547">Nucleotide-binding</keyword>
<dbReference type="InterPro" id="IPR001245">
    <property type="entry name" value="Ser-Thr/Tyr_kinase_cat_dom"/>
</dbReference>
<dbReference type="InterPro" id="IPR000719">
    <property type="entry name" value="Prot_kinase_dom"/>
</dbReference>
<dbReference type="AlphaFoldDB" id="A0A815DWG5"/>
<reference evidence="4" key="1">
    <citation type="submission" date="2021-02" db="EMBL/GenBank/DDBJ databases">
        <authorList>
            <person name="Nowell W R."/>
        </authorList>
    </citation>
    <scope>NUCLEOTIDE SEQUENCE</scope>
</reference>
<comment type="caution">
    <text evidence="4">The sequence shown here is derived from an EMBL/GenBank/DDBJ whole genome shotgun (WGS) entry which is preliminary data.</text>
</comment>
<dbReference type="Pfam" id="PF07714">
    <property type="entry name" value="PK_Tyr_Ser-Thr"/>
    <property type="match status" value="1"/>
</dbReference>
<evidence type="ECO:0000313" key="7">
    <source>
        <dbReference type="Proteomes" id="UP000663870"/>
    </source>
</evidence>
<dbReference type="PANTHER" id="PTHR24418">
    <property type="entry name" value="TYROSINE-PROTEIN KINASE"/>
    <property type="match status" value="1"/>
</dbReference>
<dbReference type="SUPFAM" id="SSF56112">
    <property type="entry name" value="Protein kinase-like (PK-like)"/>
    <property type="match status" value="1"/>
</dbReference>
<dbReference type="EMBL" id="CAJNOH010002546">
    <property type="protein sequence ID" value="CAF1298989.1"/>
    <property type="molecule type" value="Genomic_DNA"/>
</dbReference>
<evidence type="ECO:0000313" key="5">
    <source>
        <dbReference type="EMBL" id="CAF1572823.1"/>
    </source>
</evidence>
<dbReference type="GO" id="GO:0005524">
    <property type="term" value="F:ATP binding"/>
    <property type="evidence" value="ECO:0007669"/>
    <property type="project" value="UniProtKB-KW"/>
</dbReference>
<organism evidence="4 6">
    <name type="scientific">Rotaria sordida</name>
    <dbReference type="NCBI Taxonomy" id="392033"/>
    <lineage>
        <taxon>Eukaryota</taxon>
        <taxon>Metazoa</taxon>
        <taxon>Spiralia</taxon>
        <taxon>Gnathifera</taxon>
        <taxon>Rotifera</taxon>
        <taxon>Eurotatoria</taxon>
        <taxon>Bdelloidea</taxon>
        <taxon>Philodinida</taxon>
        <taxon>Philodinidae</taxon>
        <taxon>Rotaria</taxon>
    </lineage>
</organism>
<proteinExistence type="predicted"/>
<protein>
    <recommendedName>
        <fullName evidence="3">Protein kinase domain-containing protein</fullName>
    </recommendedName>
</protein>
<dbReference type="Proteomes" id="UP000663870">
    <property type="component" value="Unassembled WGS sequence"/>
</dbReference>
<sequence>MISTPQIQKIEPSRVVYELISKPLGTYLIRASTKNDDILSQIKIKSETNSSPYVVLSVRVDEALYPCPVMNYRLPLIGSNGEYNSVNILEEYERNENNSEIDMLPKLQQEWIVKDKDTNWKIKRTLFQKQYIHLYLSDDDNNDIEGNTICNFQDGSITIEVYNKRIQNDEQSFQNELSILKNLSYFHIISFYGICYETDQIKYLVFADNGKSLKSLCPIIKNTERFLIKKLSMIGYQIACGMIYLEYKHIIHRDLHAGNILIDKNYFIRIADFGHAIIKGDDDDDDDDDNERFQQKIKNSKLNFQTRRLAPECLPSPPNDQQLIDSTETLLTRFSSKSDLWAYGLIFIELMMNEDADVYPNLPIKHNDDEIIQIIQYVKVNQMIHEKPDDCPKIIYDVLKKCWAYNPKDRISFWDIRNEMMRIFKSSNN</sequence>
<dbReference type="InterPro" id="IPR050198">
    <property type="entry name" value="Non-receptor_tyrosine_kinases"/>
</dbReference>
<feature type="domain" description="Protein kinase" evidence="3">
    <location>
        <begin position="120"/>
        <end position="424"/>
    </location>
</feature>
<dbReference type="InterPro" id="IPR011009">
    <property type="entry name" value="Kinase-like_dom_sf"/>
</dbReference>
<evidence type="ECO:0000256" key="1">
    <source>
        <dbReference type="ARBA" id="ARBA00022741"/>
    </source>
</evidence>
<evidence type="ECO:0000259" key="3">
    <source>
        <dbReference type="PROSITE" id="PS50011"/>
    </source>
</evidence>
<name>A0A815DWG5_9BILA</name>
<evidence type="ECO:0000256" key="2">
    <source>
        <dbReference type="ARBA" id="ARBA00022840"/>
    </source>
</evidence>
<dbReference type="PROSITE" id="PS50011">
    <property type="entry name" value="PROTEIN_KINASE_DOM"/>
    <property type="match status" value="1"/>
</dbReference>
<dbReference type="Proteomes" id="UP000663854">
    <property type="component" value="Unassembled WGS sequence"/>
</dbReference>
<accession>A0A815DWG5</accession>
<keyword evidence="2" id="KW-0067">ATP-binding</keyword>
<dbReference type="EMBL" id="CAJNOL010003747">
    <property type="protein sequence ID" value="CAF1572823.1"/>
    <property type="molecule type" value="Genomic_DNA"/>
</dbReference>
<evidence type="ECO:0000313" key="6">
    <source>
        <dbReference type="Proteomes" id="UP000663854"/>
    </source>
</evidence>
<gene>
    <name evidence="5" type="ORF">JXQ802_LOCUS45379</name>
    <name evidence="4" type="ORF">PYM288_LOCUS29811</name>
</gene>